<keyword evidence="1" id="KW-0472">Membrane</keyword>
<dbReference type="AlphaFoldDB" id="A0A2V1HM40"/>
<name>A0A2V1HM40_9MICO</name>
<organism evidence="2 3">
    <name type="scientific">Amnibacterium flavum</name>
    <dbReference type="NCBI Taxonomy" id="2173173"/>
    <lineage>
        <taxon>Bacteria</taxon>
        <taxon>Bacillati</taxon>
        <taxon>Actinomycetota</taxon>
        <taxon>Actinomycetes</taxon>
        <taxon>Micrococcales</taxon>
        <taxon>Microbacteriaceae</taxon>
        <taxon>Amnibacterium</taxon>
    </lineage>
</organism>
<dbReference type="EMBL" id="QEOP01000003">
    <property type="protein sequence ID" value="PVZ93598.1"/>
    <property type="molecule type" value="Genomic_DNA"/>
</dbReference>
<feature type="transmembrane region" description="Helical" evidence="1">
    <location>
        <begin position="158"/>
        <end position="186"/>
    </location>
</feature>
<proteinExistence type="predicted"/>
<reference evidence="2 3" key="1">
    <citation type="submission" date="2018-05" db="EMBL/GenBank/DDBJ databases">
        <title>Amnibacterium sp. M8JJ-5, whole genome shotgun sequence.</title>
        <authorList>
            <person name="Tuo L."/>
        </authorList>
    </citation>
    <scope>NUCLEOTIDE SEQUENCE [LARGE SCALE GENOMIC DNA]</scope>
    <source>
        <strain evidence="2 3">M8JJ-5</strain>
    </source>
</reference>
<evidence type="ECO:0000313" key="3">
    <source>
        <dbReference type="Proteomes" id="UP000244893"/>
    </source>
</evidence>
<keyword evidence="1" id="KW-1133">Transmembrane helix</keyword>
<evidence type="ECO:0000313" key="2">
    <source>
        <dbReference type="EMBL" id="PVZ93598.1"/>
    </source>
</evidence>
<dbReference type="OrthoDB" id="4476615at2"/>
<sequence>MPFARADGRRLDRIQLSQRAPGTFQLLEPFTYLEPGRPEAERITVRAHDQSKPAKGANATDLASVPPFLWGLISSHGRHTAPALLHDQLWWESLNPDPVIWIEQRRRADALFRRALREGHTSAVRASLMFGFVSLERYWGPRPWQAILMSTQIGLGIALVYASVLGLFGWWGFAVALVPVLGALAWRRDVEPMFTLTYLGVVLAPFALVAIVGQFLLALLEIAGWFLSGSRGPRPRRGPVGLTRQVKVRARRRVRDRLTSLTRRRSSEEQATKETS</sequence>
<feature type="transmembrane region" description="Helical" evidence="1">
    <location>
        <begin position="198"/>
        <end position="227"/>
    </location>
</feature>
<accession>A0A2V1HM40</accession>
<protein>
    <recommendedName>
        <fullName evidence="4">DUF1353 domain-containing protein</fullName>
    </recommendedName>
</protein>
<dbReference type="RefSeq" id="WP_116757583.1">
    <property type="nucleotide sequence ID" value="NZ_JBHUEX010000001.1"/>
</dbReference>
<dbReference type="Pfam" id="PF07087">
    <property type="entry name" value="DUF1353"/>
    <property type="match status" value="1"/>
</dbReference>
<evidence type="ECO:0008006" key="4">
    <source>
        <dbReference type="Google" id="ProtNLM"/>
    </source>
</evidence>
<evidence type="ECO:0000256" key="1">
    <source>
        <dbReference type="SAM" id="Phobius"/>
    </source>
</evidence>
<dbReference type="Proteomes" id="UP000244893">
    <property type="component" value="Unassembled WGS sequence"/>
</dbReference>
<comment type="caution">
    <text evidence="2">The sequence shown here is derived from an EMBL/GenBank/DDBJ whole genome shotgun (WGS) entry which is preliminary data.</text>
</comment>
<keyword evidence="3" id="KW-1185">Reference proteome</keyword>
<gene>
    <name evidence="2" type="ORF">DDQ50_14920</name>
</gene>
<keyword evidence="1" id="KW-0812">Transmembrane</keyword>
<dbReference type="InterPro" id="IPR010767">
    <property type="entry name" value="Phage_CGC-2007_Cje0229"/>
</dbReference>